<keyword evidence="2" id="KW-1133">Transmembrane helix</keyword>
<evidence type="ECO:0000313" key="3">
    <source>
        <dbReference type="EMBL" id="KAJ3613272.1"/>
    </source>
</evidence>
<protein>
    <recommendedName>
        <fullName evidence="5">Pecanex-like protein</fullName>
    </recommendedName>
</protein>
<feature type="region of interest" description="Disordered" evidence="1">
    <location>
        <begin position="60"/>
        <end position="92"/>
    </location>
</feature>
<dbReference type="EMBL" id="JANIIK010000035">
    <property type="protein sequence ID" value="KAJ3613272.1"/>
    <property type="molecule type" value="Genomic_DNA"/>
</dbReference>
<evidence type="ECO:0008006" key="5">
    <source>
        <dbReference type="Google" id="ProtNLM"/>
    </source>
</evidence>
<evidence type="ECO:0000256" key="2">
    <source>
        <dbReference type="SAM" id="Phobius"/>
    </source>
</evidence>
<gene>
    <name evidence="3" type="ORF">NHX12_019522</name>
</gene>
<evidence type="ECO:0000313" key="4">
    <source>
        <dbReference type="Proteomes" id="UP001148018"/>
    </source>
</evidence>
<proteinExistence type="predicted"/>
<evidence type="ECO:0000256" key="1">
    <source>
        <dbReference type="SAM" id="MobiDB-lite"/>
    </source>
</evidence>
<organism evidence="3 4">
    <name type="scientific">Muraenolepis orangiensis</name>
    <name type="common">Patagonian moray cod</name>
    <dbReference type="NCBI Taxonomy" id="630683"/>
    <lineage>
        <taxon>Eukaryota</taxon>
        <taxon>Metazoa</taxon>
        <taxon>Chordata</taxon>
        <taxon>Craniata</taxon>
        <taxon>Vertebrata</taxon>
        <taxon>Euteleostomi</taxon>
        <taxon>Actinopterygii</taxon>
        <taxon>Neopterygii</taxon>
        <taxon>Teleostei</taxon>
        <taxon>Neoteleostei</taxon>
        <taxon>Acanthomorphata</taxon>
        <taxon>Zeiogadaria</taxon>
        <taxon>Gadariae</taxon>
        <taxon>Gadiformes</taxon>
        <taxon>Muraenolepidoidei</taxon>
        <taxon>Muraenolepididae</taxon>
        <taxon>Muraenolepis</taxon>
    </lineage>
</organism>
<accession>A0A9Q0ITZ2</accession>
<name>A0A9Q0ITZ2_9TELE</name>
<dbReference type="Proteomes" id="UP001148018">
    <property type="component" value="Unassembled WGS sequence"/>
</dbReference>
<feature type="transmembrane region" description="Helical" evidence="2">
    <location>
        <begin position="16"/>
        <end position="43"/>
    </location>
</feature>
<dbReference type="OrthoDB" id="10037631at2759"/>
<sequence length="92" mass="9914">MDVCYRLKALQSHSRIFVWLALPPTRVIVGVYCSVIGTTFLLLKTVNYRLHHALDEGEVVQRGAKEAPGGRAHTDGPPTDGTAGQEDSNGPG</sequence>
<dbReference type="AlphaFoldDB" id="A0A9Q0ITZ2"/>
<keyword evidence="4" id="KW-1185">Reference proteome</keyword>
<keyword evidence="2" id="KW-0472">Membrane</keyword>
<comment type="caution">
    <text evidence="3">The sequence shown here is derived from an EMBL/GenBank/DDBJ whole genome shotgun (WGS) entry which is preliminary data.</text>
</comment>
<reference evidence="3" key="1">
    <citation type="submission" date="2022-07" db="EMBL/GenBank/DDBJ databases">
        <title>Chromosome-level genome of Muraenolepis orangiensis.</title>
        <authorList>
            <person name="Kim J."/>
        </authorList>
    </citation>
    <scope>NUCLEOTIDE SEQUENCE</scope>
    <source>
        <strain evidence="3">KU_S4_2022</strain>
        <tissue evidence="3">Muscle</tissue>
    </source>
</reference>
<keyword evidence="2" id="KW-0812">Transmembrane</keyword>